<comment type="caution">
    <text evidence="2">The sequence shown here is derived from an EMBL/GenBank/DDBJ whole genome shotgun (WGS) entry which is preliminary data.</text>
</comment>
<reference evidence="2 3" key="1">
    <citation type="journal article" date="2025" name="Microbiol. Resour. Announc.">
        <title>Draft genome sequences for Neonectria magnoliae and Neonectria punicea, canker pathogens of Liriodendron tulipifera and Acer saccharum in West Virginia.</title>
        <authorList>
            <person name="Petronek H.M."/>
            <person name="Kasson M.T."/>
            <person name="Metheny A.M."/>
            <person name="Stauder C.M."/>
            <person name="Lovett B."/>
            <person name="Lynch S.C."/>
            <person name="Garnas J.R."/>
            <person name="Kasson L.R."/>
            <person name="Stajich J.E."/>
        </authorList>
    </citation>
    <scope>NUCLEOTIDE SEQUENCE [LARGE SCALE GENOMIC DNA]</scope>
    <source>
        <strain evidence="2 3">NRRL 64651</strain>
    </source>
</reference>
<feature type="region of interest" description="Disordered" evidence="1">
    <location>
        <begin position="142"/>
        <end position="191"/>
    </location>
</feature>
<evidence type="ECO:0000313" key="3">
    <source>
        <dbReference type="Proteomes" id="UP001498421"/>
    </source>
</evidence>
<dbReference type="EMBL" id="JAZAVK010000093">
    <property type="protein sequence ID" value="KAK7424126.1"/>
    <property type="molecule type" value="Genomic_DNA"/>
</dbReference>
<keyword evidence="3" id="KW-1185">Reference proteome</keyword>
<sequence>METCGANGEDIAEQLTSNDDIQTFSKACICCGQNCMLSAFWEICPKTDPSLLGVDEIYASLIANDDNWLNCAEDMDAFRCDNKLGFTPPGGNKSAIFYEPGKLPRNGTKTTSNIAGAITSPVSGKVYTWTYNGIERPITVAKADANPTVNPSAKASDGSGNDDDDDDDDDGNTDSDALGDEEEDTASLMVP</sequence>
<proteinExistence type="predicted"/>
<accession>A0ABR1HU45</accession>
<evidence type="ECO:0000256" key="1">
    <source>
        <dbReference type="SAM" id="MobiDB-lite"/>
    </source>
</evidence>
<gene>
    <name evidence="2" type="ORF">QQZ08_008732</name>
</gene>
<name>A0ABR1HU45_9HYPO</name>
<dbReference type="Proteomes" id="UP001498421">
    <property type="component" value="Unassembled WGS sequence"/>
</dbReference>
<protein>
    <submittedName>
        <fullName evidence="2">Uncharacterized protein</fullName>
    </submittedName>
</protein>
<organism evidence="2 3">
    <name type="scientific">Neonectria magnoliae</name>
    <dbReference type="NCBI Taxonomy" id="2732573"/>
    <lineage>
        <taxon>Eukaryota</taxon>
        <taxon>Fungi</taxon>
        <taxon>Dikarya</taxon>
        <taxon>Ascomycota</taxon>
        <taxon>Pezizomycotina</taxon>
        <taxon>Sordariomycetes</taxon>
        <taxon>Hypocreomycetidae</taxon>
        <taxon>Hypocreales</taxon>
        <taxon>Nectriaceae</taxon>
        <taxon>Neonectria</taxon>
    </lineage>
</organism>
<feature type="compositionally biased region" description="Acidic residues" evidence="1">
    <location>
        <begin position="160"/>
        <end position="185"/>
    </location>
</feature>
<evidence type="ECO:0000313" key="2">
    <source>
        <dbReference type="EMBL" id="KAK7424126.1"/>
    </source>
</evidence>